<comment type="cofactor">
    <cofactor evidence="1">
        <name>Mg(2+)</name>
        <dbReference type="ChEBI" id="CHEBI:18420"/>
    </cofactor>
</comment>
<evidence type="ECO:0000256" key="2">
    <source>
        <dbReference type="ARBA" id="ARBA00022679"/>
    </source>
</evidence>
<evidence type="ECO:0000313" key="11">
    <source>
        <dbReference type="EMBL" id="GFE49332.1"/>
    </source>
</evidence>
<dbReference type="PANTHER" id="PTHR46173">
    <property type="entry name" value="CCA TRNA NUCLEOTIDYLTRANSFERASE 1, MITOCHONDRIAL"/>
    <property type="match status" value="1"/>
</dbReference>
<dbReference type="GO" id="GO:0046872">
    <property type="term" value="F:metal ion binding"/>
    <property type="evidence" value="ECO:0007669"/>
    <property type="project" value="UniProtKB-KW"/>
</dbReference>
<proteinExistence type="inferred from homology"/>
<dbReference type="Gene3D" id="1.10.3090.10">
    <property type="entry name" value="cca-adding enzyme, domain 2"/>
    <property type="match status" value="1"/>
</dbReference>
<evidence type="ECO:0000256" key="8">
    <source>
        <dbReference type="RuleBase" id="RU003953"/>
    </source>
</evidence>
<evidence type="ECO:0000256" key="6">
    <source>
        <dbReference type="ARBA" id="ARBA00022741"/>
    </source>
</evidence>
<reference evidence="11 12" key="1">
    <citation type="submission" date="2019-12" db="EMBL/GenBank/DDBJ databases">
        <title>Roseobacter cerasinus sp. nov., isolated from seawater around aquaculture.</title>
        <authorList>
            <person name="Muramatsu S."/>
            <person name="Takabe Y."/>
            <person name="Mori K."/>
            <person name="Takaichi S."/>
            <person name="Hanada S."/>
        </authorList>
    </citation>
    <scope>NUCLEOTIDE SEQUENCE [LARGE SCALE GENOMIC DNA]</scope>
    <source>
        <strain evidence="11 12">AI77</strain>
    </source>
</reference>
<dbReference type="Pfam" id="PF01743">
    <property type="entry name" value="PolyA_pol"/>
    <property type="match status" value="1"/>
</dbReference>
<keyword evidence="12" id="KW-1185">Reference proteome</keyword>
<keyword evidence="2 8" id="KW-0808">Transferase</keyword>
<keyword evidence="5" id="KW-0479">Metal-binding</keyword>
<dbReference type="InterPro" id="IPR032828">
    <property type="entry name" value="PolyA_RNA-bd"/>
</dbReference>
<comment type="caution">
    <text evidence="11">The sequence shown here is derived from an EMBL/GenBank/DDBJ whole genome shotgun (WGS) entry which is preliminary data.</text>
</comment>
<name>A0A640VNU3_9RHOB</name>
<dbReference type="GO" id="GO:0008033">
    <property type="term" value="P:tRNA processing"/>
    <property type="evidence" value="ECO:0007669"/>
    <property type="project" value="UniProtKB-KW"/>
</dbReference>
<keyword evidence="3" id="KW-0819">tRNA processing</keyword>
<dbReference type="EMBL" id="BLIV01000002">
    <property type="protein sequence ID" value="GFE49332.1"/>
    <property type="molecule type" value="Genomic_DNA"/>
</dbReference>
<evidence type="ECO:0000313" key="12">
    <source>
        <dbReference type="Proteomes" id="UP000436522"/>
    </source>
</evidence>
<dbReference type="AlphaFoldDB" id="A0A640VNU3"/>
<sequence>MIPPETEWLSDANLRAVCDALRAAGDDVYLVGGCVRDAILGIPGSDVDMATPLSPAEVTRLAEAAGLKVVPTGIAHGTVTVVAGGTGYEVTTFRKDVATDGRRAVVAFSTDMAEDARRRDFTLNALYATPEGRILDPLGGLEDCLSRRIRFVGTARDRIREDYLRILRFFRFHAWYADSSRGFDEDALDAIAAHAEGLETLSAERVGQEMRRLLAAPDPAPALATMQRTGVLQRLLPGSDITLLGPALHIEAHLAMTQDWRMRLAALGGLDVAERLRLSSKDAQHLTVLREAMSEGPPVSEIAYRSGYDLAAQTLVLRSALANHLPDPSALGPLKTAAQAQFPIRAKDFMPGLSGKALGARLAALEERWIASDFTLTREELMTPD</sequence>
<dbReference type="GO" id="GO:0000166">
    <property type="term" value="F:nucleotide binding"/>
    <property type="evidence" value="ECO:0007669"/>
    <property type="project" value="UniProtKB-KW"/>
</dbReference>
<evidence type="ECO:0000256" key="7">
    <source>
        <dbReference type="ARBA" id="ARBA00022842"/>
    </source>
</evidence>
<organism evidence="11 12">
    <name type="scientific">Roseobacter cerasinus</name>
    <dbReference type="NCBI Taxonomy" id="2602289"/>
    <lineage>
        <taxon>Bacteria</taxon>
        <taxon>Pseudomonadati</taxon>
        <taxon>Pseudomonadota</taxon>
        <taxon>Alphaproteobacteria</taxon>
        <taxon>Rhodobacterales</taxon>
        <taxon>Roseobacteraceae</taxon>
        <taxon>Roseobacter</taxon>
    </lineage>
</organism>
<dbReference type="PANTHER" id="PTHR46173:SF1">
    <property type="entry name" value="CCA TRNA NUCLEOTIDYLTRANSFERASE 1, MITOCHONDRIAL"/>
    <property type="match status" value="1"/>
</dbReference>
<evidence type="ECO:0000259" key="9">
    <source>
        <dbReference type="Pfam" id="PF01743"/>
    </source>
</evidence>
<evidence type="ECO:0000256" key="5">
    <source>
        <dbReference type="ARBA" id="ARBA00022723"/>
    </source>
</evidence>
<evidence type="ECO:0000259" key="10">
    <source>
        <dbReference type="Pfam" id="PF12627"/>
    </source>
</evidence>
<evidence type="ECO:0000256" key="3">
    <source>
        <dbReference type="ARBA" id="ARBA00022694"/>
    </source>
</evidence>
<dbReference type="SUPFAM" id="SSF81301">
    <property type="entry name" value="Nucleotidyltransferase"/>
    <property type="match status" value="1"/>
</dbReference>
<dbReference type="GO" id="GO:0000049">
    <property type="term" value="F:tRNA binding"/>
    <property type="evidence" value="ECO:0007669"/>
    <property type="project" value="TreeGrafter"/>
</dbReference>
<dbReference type="RefSeq" id="WP_238840683.1">
    <property type="nucleotide sequence ID" value="NZ_BLIV01000002.1"/>
</dbReference>
<dbReference type="SUPFAM" id="SSF81891">
    <property type="entry name" value="Poly A polymerase C-terminal region-like"/>
    <property type="match status" value="1"/>
</dbReference>
<keyword evidence="4" id="KW-0548">Nucleotidyltransferase</keyword>
<protein>
    <submittedName>
        <fullName evidence="11">Poly(A) polymerase</fullName>
    </submittedName>
</protein>
<dbReference type="Pfam" id="PF12627">
    <property type="entry name" value="PolyA_pol_RNAbd"/>
    <property type="match status" value="1"/>
</dbReference>
<dbReference type="InterPro" id="IPR043519">
    <property type="entry name" value="NT_sf"/>
</dbReference>
<dbReference type="InterPro" id="IPR050264">
    <property type="entry name" value="Bact_CCA-adding_enz_type3_sf"/>
</dbReference>
<keyword evidence="7" id="KW-0460">Magnesium</keyword>
<gene>
    <name evidence="11" type="ORF">So717_10850</name>
</gene>
<dbReference type="Proteomes" id="UP000436522">
    <property type="component" value="Unassembled WGS sequence"/>
</dbReference>
<dbReference type="GO" id="GO:0016779">
    <property type="term" value="F:nucleotidyltransferase activity"/>
    <property type="evidence" value="ECO:0007669"/>
    <property type="project" value="UniProtKB-KW"/>
</dbReference>
<feature type="domain" description="tRNA nucleotidyltransferase/poly(A) polymerase RNA and SrmB- binding" evidence="10">
    <location>
        <begin position="184"/>
        <end position="238"/>
    </location>
</feature>
<dbReference type="Gene3D" id="3.30.460.10">
    <property type="entry name" value="Beta Polymerase, domain 2"/>
    <property type="match status" value="1"/>
</dbReference>
<dbReference type="CDD" id="cd05398">
    <property type="entry name" value="NT_ClassII-CCAase"/>
    <property type="match status" value="1"/>
</dbReference>
<keyword evidence="8" id="KW-0694">RNA-binding</keyword>
<evidence type="ECO:0000256" key="4">
    <source>
        <dbReference type="ARBA" id="ARBA00022695"/>
    </source>
</evidence>
<dbReference type="InterPro" id="IPR002646">
    <property type="entry name" value="PolA_pol_head_dom"/>
</dbReference>
<feature type="domain" description="Poly A polymerase head" evidence="9">
    <location>
        <begin position="28"/>
        <end position="150"/>
    </location>
</feature>
<evidence type="ECO:0000256" key="1">
    <source>
        <dbReference type="ARBA" id="ARBA00001946"/>
    </source>
</evidence>
<keyword evidence="6" id="KW-0547">Nucleotide-binding</keyword>
<comment type="similarity">
    <text evidence="8">Belongs to the tRNA nucleotidyltransferase/poly(A) polymerase family.</text>
</comment>
<accession>A0A640VNU3</accession>